<evidence type="ECO:0000313" key="2">
    <source>
        <dbReference type="EMBL" id="OBR08467.1"/>
    </source>
</evidence>
<dbReference type="GeneID" id="28866314"/>
<accession>A0A1B7Y924</accession>
<evidence type="ECO:0000313" key="3">
    <source>
        <dbReference type="Proteomes" id="UP000092177"/>
    </source>
</evidence>
<dbReference type="KEGG" id="chig:CH63R_07232"/>
<reference evidence="3" key="1">
    <citation type="journal article" date="2017" name="BMC Genomics">
        <title>Gapless genome assembly of Colletotrichum higginsianum reveals chromosome structure and association of transposable elements with secondary metabolite gene clusters.</title>
        <authorList>
            <person name="Dallery J.-F."/>
            <person name="Lapalu N."/>
            <person name="Zampounis A."/>
            <person name="Pigne S."/>
            <person name="Luyten I."/>
            <person name="Amselem J."/>
            <person name="Wittenberg A.H.J."/>
            <person name="Zhou S."/>
            <person name="de Queiroz M.V."/>
            <person name="Robin G.P."/>
            <person name="Auger A."/>
            <person name="Hainaut M."/>
            <person name="Henrissat B."/>
            <person name="Kim K.-T."/>
            <person name="Lee Y.-H."/>
            <person name="Lespinet O."/>
            <person name="Schwartz D.C."/>
            <person name="Thon M.R."/>
            <person name="O'Connell R.J."/>
        </authorList>
    </citation>
    <scope>NUCLEOTIDE SEQUENCE [LARGE SCALE GENOMIC DNA]</scope>
    <source>
        <strain evidence="3">IMI 349063</strain>
    </source>
</reference>
<sequence>MDPPPPPNVTTTIVSRSKPQRSGDLSLFAPGDDGLQLCHVQNLCNRQHADLDLATSSPGLASDTATAI</sequence>
<feature type="region of interest" description="Disordered" evidence="1">
    <location>
        <begin position="1"/>
        <end position="22"/>
    </location>
</feature>
<proteinExistence type="predicted"/>
<evidence type="ECO:0000256" key="1">
    <source>
        <dbReference type="SAM" id="MobiDB-lite"/>
    </source>
</evidence>
<protein>
    <submittedName>
        <fullName evidence="2">Uncharacterized protein</fullName>
    </submittedName>
</protein>
<dbReference type="EMBL" id="LTAN01000005">
    <property type="protein sequence ID" value="OBR08467.1"/>
    <property type="molecule type" value="Genomic_DNA"/>
</dbReference>
<organism evidence="2 3">
    <name type="scientific">Colletotrichum higginsianum (strain IMI 349063)</name>
    <name type="common">Crucifer anthracnose fungus</name>
    <dbReference type="NCBI Taxonomy" id="759273"/>
    <lineage>
        <taxon>Eukaryota</taxon>
        <taxon>Fungi</taxon>
        <taxon>Dikarya</taxon>
        <taxon>Ascomycota</taxon>
        <taxon>Pezizomycotina</taxon>
        <taxon>Sordariomycetes</taxon>
        <taxon>Hypocreomycetidae</taxon>
        <taxon>Glomerellales</taxon>
        <taxon>Glomerellaceae</taxon>
        <taxon>Colletotrichum</taxon>
        <taxon>Colletotrichum destructivum species complex</taxon>
    </lineage>
</organism>
<dbReference type="VEuPathDB" id="FungiDB:CH63R_07232"/>
<comment type="caution">
    <text evidence="2">The sequence shown here is derived from an EMBL/GenBank/DDBJ whole genome shotgun (WGS) entry which is preliminary data.</text>
</comment>
<gene>
    <name evidence="2" type="ORF">CH63R_07232</name>
</gene>
<keyword evidence="3" id="KW-1185">Reference proteome</keyword>
<dbReference type="AlphaFoldDB" id="A0A1B7Y924"/>
<name>A0A1B7Y924_COLHI</name>
<dbReference type="RefSeq" id="XP_018156985.1">
    <property type="nucleotide sequence ID" value="XM_018302207.1"/>
</dbReference>
<dbReference type="Proteomes" id="UP000092177">
    <property type="component" value="Chromosome 5"/>
</dbReference>